<name>A0A974DJI6_XENLA</name>
<reference evidence="3" key="1">
    <citation type="journal article" date="2016" name="Nature">
        <title>Genome evolution in the allotetraploid frog Xenopus laevis.</title>
        <authorList>
            <person name="Session A.M."/>
            <person name="Uno Y."/>
            <person name="Kwon T."/>
            <person name="Chapman J.A."/>
            <person name="Toyoda A."/>
            <person name="Takahashi S."/>
            <person name="Fukui A."/>
            <person name="Hikosaka A."/>
            <person name="Suzuki A."/>
            <person name="Kondo M."/>
            <person name="van Heeringen S.J."/>
            <person name="Quigley I."/>
            <person name="Heinz S."/>
            <person name="Ogino H."/>
            <person name="Ochi H."/>
            <person name="Hellsten U."/>
            <person name="Lyons J.B."/>
            <person name="Simakov O."/>
            <person name="Putnam N."/>
            <person name="Stites J."/>
            <person name="Kuroki Y."/>
            <person name="Tanaka T."/>
            <person name="Michiue T."/>
            <person name="Watanabe M."/>
            <person name="Bogdanovic O."/>
            <person name="Lister R."/>
            <person name="Georgiou G."/>
            <person name="Paranjpe S.S."/>
            <person name="van Kruijsbergen I."/>
            <person name="Shu S."/>
            <person name="Carlson J."/>
            <person name="Kinoshita T."/>
            <person name="Ohta Y."/>
            <person name="Mawaribuchi S."/>
            <person name="Jenkins J."/>
            <person name="Grimwood J."/>
            <person name="Schmutz J."/>
            <person name="Mitros T."/>
            <person name="Mozaffari S.V."/>
            <person name="Suzuki Y."/>
            <person name="Haramoto Y."/>
            <person name="Yamamoto T.S."/>
            <person name="Takagi C."/>
            <person name="Heald R."/>
            <person name="Miller K."/>
            <person name="Haudenschild C."/>
            <person name="Kitzman J."/>
            <person name="Nakayama T."/>
            <person name="Izutsu Y."/>
            <person name="Robert J."/>
            <person name="Fortriede J."/>
            <person name="Burns K."/>
            <person name="Lotay V."/>
            <person name="Karimi K."/>
            <person name="Yasuoka Y."/>
            <person name="Dichmann D.S."/>
            <person name="Flajnik M.F."/>
            <person name="Houston D.W."/>
            <person name="Shendure J."/>
            <person name="DuPasquier L."/>
            <person name="Vize P.D."/>
            <person name="Zorn A.M."/>
            <person name="Ito M."/>
            <person name="Marcotte E.M."/>
            <person name="Wallingford J.B."/>
            <person name="Ito Y."/>
            <person name="Asashima M."/>
            <person name="Ueno N."/>
            <person name="Matsuda Y."/>
            <person name="Veenstra G.J."/>
            <person name="Fujiyama A."/>
            <person name="Harland R.M."/>
            <person name="Taira M."/>
            <person name="Rokhsar D.S."/>
        </authorList>
    </citation>
    <scope>NUCLEOTIDE SEQUENCE [LARGE SCALE GENOMIC DNA]</scope>
    <source>
        <strain evidence="3">J</strain>
    </source>
</reference>
<protein>
    <submittedName>
        <fullName evidence="2">Uncharacterized protein</fullName>
    </submittedName>
</protein>
<evidence type="ECO:0000313" key="3">
    <source>
        <dbReference type="Proteomes" id="UP000694892"/>
    </source>
</evidence>
<gene>
    <name evidence="2" type="ORF">XELAEV_18016199mg</name>
</gene>
<feature type="transmembrane region" description="Helical" evidence="1">
    <location>
        <begin position="12"/>
        <end position="36"/>
    </location>
</feature>
<dbReference type="EMBL" id="CM004469">
    <property type="protein sequence ID" value="OCT93134.1"/>
    <property type="molecule type" value="Genomic_DNA"/>
</dbReference>
<organism evidence="2 3">
    <name type="scientific">Xenopus laevis</name>
    <name type="common">African clawed frog</name>
    <dbReference type="NCBI Taxonomy" id="8355"/>
    <lineage>
        <taxon>Eukaryota</taxon>
        <taxon>Metazoa</taxon>
        <taxon>Chordata</taxon>
        <taxon>Craniata</taxon>
        <taxon>Vertebrata</taxon>
        <taxon>Euteleostomi</taxon>
        <taxon>Amphibia</taxon>
        <taxon>Batrachia</taxon>
        <taxon>Anura</taxon>
        <taxon>Pipoidea</taxon>
        <taxon>Pipidae</taxon>
        <taxon>Xenopodinae</taxon>
        <taxon>Xenopus</taxon>
        <taxon>Xenopus</taxon>
    </lineage>
</organism>
<evidence type="ECO:0000256" key="1">
    <source>
        <dbReference type="SAM" id="Phobius"/>
    </source>
</evidence>
<dbReference type="Proteomes" id="UP000694892">
    <property type="component" value="Chromosome 2S"/>
</dbReference>
<sequence length="106" mass="12858">MVDMCNVNYILFLQQMLCIMLSSMYWDFFAAMEFLFKPERDQIMNNKYQRMSLTQIQLSWMHTMCFFKNSMMHLLNTKSKRKNVRISNNQELNIFKKVVNLLGHKT</sequence>
<accession>A0A974DJI6</accession>
<evidence type="ECO:0000313" key="2">
    <source>
        <dbReference type="EMBL" id="OCT93134.1"/>
    </source>
</evidence>
<keyword evidence="1" id="KW-1133">Transmembrane helix</keyword>
<keyword evidence="1" id="KW-0472">Membrane</keyword>
<dbReference type="AlphaFoldDB" id="A0A974DJI6"/>
<proteinExistence type="predicted"/>
<keyword evidence="1" id="KW-0812">Transmembrane</keyword>